<gene>
    <name evidence="4" type="ORF">K493DRAFT_332353</name>
</gene>
<organism evidence="4 5">
    <name type="scientific">Basidiobolus meristosporus CBS 931.73</name>
    <dbReference type="NCBI Taxonomy" id="1314790"/>
    <lineage>
        <taxon>Eukaryota</taxon>
        <taxon>Fungi</taxon>
        <taxon>Fungi incertae sedis</taxon>
        <taxon>Zoopagomycota</taxon>
        <taxon>Entomophthoromycotina</taxon>
        <taxon>Basidiobolomycetes</taxon>
        <taxon>Basidiobolales</taxon>
        <taxon>Basidiobolaceae</taxon>
        <taxon>Basidiobolus</taxon>
    </lineage>
</organism>
<dbReference type="PROSITE" id="PS00175">
    <property type="entry name" value="PG_MUTASE"/>
    <property type="match status" value="1"/>
</dbReference>
<accession>A0A1Y1ZDW7</accession>
<dbReference type="PANTHER" id="PTHR46517:SF1">
    <property type="entry name" value="FRUCTOSE-2,6-BISPHOSPHATASE TIGAR"/>
    <property type="match status" value="1"/>
</dbReference>
<dbReference type="AlphaFoldDB" id="A0A1Y1ZDW7"/>
<dbReference type="Pfam" id="PF00300">
    <property type="entry name" value="His_Phos_1"/>
    <property type="match status" value="1"/>
</dbReference>
<feature type="binding site" evidence="3">
    <location>
        <position position="65"/>
    </location>
    <ligand>
        <name>substrate</name>
    </ligand>
</feature>
<reference evidence="4 5" key="1">
    <citation type="submission" date="2016-07" db="EMBL/GenBank/DDBJ databases">
        <title>Pervasive Adenine N6-methylation of Active Genes in Fungi.</title>
        <authorList>
            <consortium name="DOE Joint Genome Institute"/>
            <person name="Mondo S.J."/>
            <person name="Dannebaum R.O."/>
            <person name="Kuo R.C."/>
            <person name="Labutti K."/>
            <person name="Haridas S."/>
            <person name="Kuo A."/>
            <person name="Salamov A."/>
            <person name="Ahrendt S.R."/>
            <person name="Lipzen A."/>
            <person name="Sullivan W."/>
            <person name="Andreopoulos W.B."/>
            <person name="Clum A."/>
            <person name="Lindquist E."/>
            <person name="Daum C."/>
            <person name="Ramamoorthy G.K."/>
            <person name="Gryganskyi A."/>
            <person name="Culley D."/>
            <person name="Magnuson J.K."/>
            <person name="James T.Y."/>
            <person name="O'Malley M.A."/>
            <person name="Stajich J.E."/>
            <person name="Spatafora J.W."/>
            <person name="Visel A."/>
            <person name="Grigoriev I.V."/>
        </authorList>
    </citation>
    <scope>NUCLEOTIDE SEQUENCE [LARGE SCALE GENOMIC DNA]</scope>
    <source>
        <strain evidence="4 5">CBS 931.73</strain>
    </source>
</reference>
<keyword evidence="1" id="KW-0378">Hydrolase</keyword>
<dbReference type="GO" id="GO:0045820">
    <property type="term" value="P:negative regulation of glycolytic process"/>
    <property type="evidence" value="ECO:0007669"/>
    <property type="project" value="TreeGrafter"/>
</dbReference>
<dbReference type="SMART" id="SM00855">
    <property type="entry name" value="PGAM"/>
    <property type="match status" value="1"/>
</dbReference>
<dbReference type="EMBL" id="MCFE01000001">
    <property type="protein sequence ID" value="ORY08396.1"/>
    <property type="molecule type" value="Genomic_DNA"/>
</dbReference>
<dbReference type="InterPro" id="IPR051695">
    <property type="entry name" value="Phosphoglycerate_Mutase"/>
</dbReference>
<feature type="binding site" evidence="3">
    <location>
        <begin position="14"/>
        <end position="21"/>
    </location>
    <ligand>
        <name>substrate</name>
    </ligand>
</feature>
<dbReference type="SUPFAM" id="SSF53254">
    <property type="entry name" value="Phosphoglycerate mutase-like"/>
    <property type="match status" value="1"/>
</dbReference>
<dbReference type="PANTHER" id="PTHR46517">
    <property type="entry name" value="FRUCTOSE-2,6-BISPHOSPHATASE TIGAR"/>
    <property type="match status" value="1"/>
</dbReference>
<evidence type="ECO:0000256" key="3">
    <source>
        <dbReference type="PIRSR" id="PIRSR613078-2"/>
    </source>
</evidence>
<dbReference type="STRING" id="1314790.A0A1Y1ZDW7"/>
<dbReference type="Gene3D" id="3.40.50.1240">
    <property type="entry name" value="Phosphoglycerate mutase-like"/>
    <property type="match status" value="1"/>
</dbReference>
<dbReference type="CDD" id="cd07067">
    <property type="entry name" value="HP_PGM_like"/>
    <property type="match status" value="1"/>
</dbReference>
<dbReference type="GO" id="GO:0004331">
    <property type="term" value="F:fructose-2,6-bisphosphate 2-phosphatase activity"/>
    <property type="evidence" value="ECO:0007669"/>
    <property type="project" value="TreeGrafter"/>
</dbReference>
<dbReference type="FunCoup" id="A0A1Y1ZDW7">
    <property type="interactions" value="552"/>
</dbReference>
<evidence type="ECO:0000313" key="4">
    <source>
        <dbReference type="EMBL" id="ORY08396.1"/>
    </source>
</evidence>
<evidence type="ECO:0000313" key="5">
    <source>
        <dbReference type="Proteomes" id="UP000193498"/>
    </source>
</evidence>
<dbReference type="InterPro" id="IPR013078">
    <property type="entry name" value="His_Pase_superF_clade-1"/>
</dbReference>
<evidence type="ECO:0000256" key="1">
    <source>
        <dbReference type="ARBA" id="ARBA00022801"/>
    </source>
</evidence>
<dbReference type="Proteomes" id="UP000193498">
    <property type="component" value="Unassembled WGS sequence"/>
</dbReference>
<dbReference type="InParanoid" id="A0A1Y1ZDW7"/>
<keyword evidence="5" id="KW-1185">Reference proteome</keyword>
<dbReference type="GO" id="GO:0043456">
    <property type="term" value="P:regulation of pentose-phosphate shunt"/>
    <property type="evidence" value="ECO:0007669"/>
    <property type="project" value="TreeGrafter"/>
</dbReference>
<feature type="active site" description="Tele-phosphohistidine intermediate" evidence="2">
    <location>
        <position position="15"/>
    </location>
</feature>
<dbReference type="OrthoDB" id="354304at2759"/>
<sequence>MTKFYSKLSIVVARHGETEYNKPPVRLQGQLDVPLNDTGKLQARALGGRLSTEEFDVVYCSDLSRTKQTLEPLLEVKPNTRVVYEPRLRERDVGSLTDMLWSEAKTTIDEAGKTFEEYVALSGESAEQFYSRVCEFWDTLVKTYLTNDEQEDGDELRVLIITHGGVIANLMKYLKKQLHYENTNPQAERQISKNTAVYKIQVDRGAGSILLNNCTAHLDVQPSEHYSAKLLSDFAQKMNYY</sequence>
<name>A0A1Y1ZDW7_9FUNG</name>
<dbReference type="InterPro" id="IPR029033">
    <property type="entry name" value="His_PPase_superfam"/>
</dbReference>
<comment type="caution">
    <text evidence="4">The sequence shown here is derived from an EMBL/GenBank/DDBJ whole genome shotgun (WGS) entry which is preliminary data.</text>
</comment>
<feature type="active site" description="Proton donor/acceptor" evidence="2">
    <location>
        <position position="90"/>
    </location>
</feature>
<protein>
    <submittedName>
        <fullName evidence="4">Phosphoglycerate mutase-like protein</fullName>
    </submittedName>
</protein>
<dbReference type="GO" id="GO:0005829">
    <property type="term" value="C:cytosol"/>
    <property type="evidence" value="ECO:0007669"/>
    <property type="project" value="TreeGrafter"/>
</dbReference>
<proteinExistence type="predicted"/>
<dbReference type="InterPro" id="IPR001345">
    <property type="entry name" value="PG/BPGM_mutase_AS"/>
</dbReference>
<evidence type="ECO:0000256" key="2">
    <source>
        <dbReference type="PIRSR" id="PIRSR613078-1"/>
    </source>
</evidence>